<dbReference type="Gene3D" id="2.20.25.240">
    <property type="match status" value="1"/>
</dbReference>
<dbReference type="OrthoDB" id="5854292at2759"/>
<evidence type="ECO:0000256" key="2">
    <source>
        <dbReference type="ARBA" id="ARBA00022771"/>
    </source>
</evidence>
<evidence type="ECO:0000313" key="6">
    <source>
        <dbReference type="Proteomes" id="UP000055048"/>
    </source>
</evidence>
<evidence type="ECO:0000256" key="3">
    <source>
        <dbReference type="ARBA" id="ARBA00022833"/>
    </source>
</evidence>
<accession>A0A0V0TGM3</accession>
<gene>
    <name evidence="5" type="ORF">T05_7244</name>
</gene>
<dbReference type="AlphaFoldDB" id="A0A0V0TGM3"/>
<evidence type="ECO:0000256" key="1">
    <source>
        <dbReference type="ARBA" id="ARBA00022723"/>
    </source>
</evidence>
<dbReference type="Proteomes" id="UP000055048">
    <property type="component" value="Unassembled WGS sequence"/>
</dbReference>
<proteinExistence type="predicted"/>
<dbReference type="STRING" id="144512.A0A0V0TGM3"/>
<reference evidence="5 6" key="1">
    <citation type="submission" date="2015-01" db="EMBL/GenBank/DDBJ databases">
        <title>Evolution of Trichinella species and genotypes.</title>
        <authorList>
            <person name="Korhonen P.K."/>
            <person name="Edoardo P."/>
            <person name="Giuseppe L.R."/>
            <person name="Gasser R.B."/>
        </authorList>
    </citation>
    <scope>NUCLEOTIDE SEQUENCE [LARGE SCALE GENOMIC DNA]</scope>
    <source>
        <strain evidence="5">ISS417</strain>
    </source>
</reference>
<keyword evidence="2" id="KW-0863">Zinc-finger</keyword>
<feature type="domain" description="FLYWCH-type" evidence="4">
    <location>
        <begin position="220"/>
        <end position="277"/>
    </location>
</feature>
<comment type="caution">
    <text evidence="5">The sequence shown here is derived from an EMBL/GenBank/DDBJ whole genome shotgun (WGS) entry which is preliminary data.</text>
</comment>
<keyword evidence="3" id="KW-0862">Zinc</keyword>
<dbReference type="InterPro" id="IPR007588">
    <property type="entry name" value="Znf_FLYWCH"/>
</dbReference>
<dbReference type="PANTHER" id="PTHR47160">
    <property type="entry name" value="PUTATIVE-RELATED"/>
    <property type="match status" value="1"/>
</dbReference>
<dbReference type="GO" id="GO:0008270">
    <property type="term" value="F:zinc ion binding"/>
    <property type="evidence" value="ECO:0007669"/>
    <property type="project" value="UniProtKB-KW"/>
</dbReference>
<evidence type="ECO:0000313" key="5">
    <source>
        <dbReference type="EMBL" id="KRX38097.1"/>
    </source>
</evidence>
<feature type="non-terminal residue" evidence="5">
    <location>
        <position position="635"/>
    </location>
</feature>
<keyword evidence="6" id="KW-1185">Reference proteome</keyword>
<dbReference type="Pfam" id="PF04500">
    <property type="entry name" value="FLYWCH"/>
    <property type="match status" value="1"/>
</dbReference>
<keyword evidence="1" id="KW-0479">Metal-binding</keyword>
<protein>
    <recommendedName>
        <fullName evidence="4">FLYWCH-type domain-containing protein</fullName>
    </recommendedName>
</protein>
<name>A0A0V0TGM3_9BILA</name>
<dbReference type="EMBL" id="JYDJ01000281">
    <property type="protein sequence ID" value="KRX38097.1"/>
    <property type="molecule type" value="Genomic_DNA"/>
</dbReference>
<organism evidence="5 6">
    <name type="scientific">Trichinella murrelli</name>
    <dbReference type="NCBI Taxonomy" id="144512"/>
    <lineage>
        <taxon>Eukaryota</taxon>
        <taxon>Metazoa</taxon>
        <taxon>Ecdysozoa</taxon>
        <taxon>Nematoda</taxon>
        <taxon>Enoplea</taxon>
        <taxon>Dorylaimia</taxon>
        <taxon>Trichinellida</taxon>
        <taxon>Trichinellidae</taxon>
        <taxon>Trichinella</taxon>
    </lineage>
</organism>
<sequence>MTNVGYGTRGCPGKLYTNLDATEVIRTGEHAEGCRVDAHAFYHQQQLNELKRLAAGDPRPVLEIYDELASNASTRQETAAHFPTWEQARNTMYYSRSKRYPRLPARRQDLRLTAEQTTTKSGAQFLMYHSPTNDILIFATEDGVKLLAQSNCWCGDGTFKIVPSWYQQLFTLHVFLRGKLLPVVYCLTVRKDLPTYSRIFEVLHSKAEELGVQLEPAKFFVFTQRNQQKLVYKGRCYTLKRMNRNDKCWICASGRRGCPGKLYTNLDATEVIRTGEHAEGCRVDAHAFYHQQQLNELKRLAAGDPRPVLEIYDELASNARNCRSFSDVGAGPEHNVLQPFEEIPTTSGQAAGTAAYCRADENEIRCAILNAGVRLLAQSNCWCGDGTFKIVPSWYQQLFTLHVFLRLLHSKAEELGVQLEPAKFVCDFETALIPAVQGNFPNTQVQGCFFHFCKAVLWQVGRLGIRTDYMNNQEVRKKVKMLMALAFLPVHLVPASFEIINVGTSGQLEALFQYFQQEWLPATKIPLWNVHGVSLRTNNHLEGWHSRMNKRARKHHLGFYQFLQLILDEQGKTETVVRQIDDGYTHGRGSVRRSAAYGVQQRRVAALTGKLVHNEITVEHFLSEISYHTPEPLRL</sequence>
<dbReference type="PANTHER" id="PTHR47160:SF10">
    <property type="entry name" value="MULE TRANSPOSASE DOMAIN-CONTAINING PROTEIN"/>
    <property type="match status" value="1"/>
</dbReference>
<evidence type="ECO:0000259" key="4">
    <source>
        <dbReference type="Pfam" id="PF04500"/>
    </source>
</evidence>